<accession>A0ABV3EQM9</accession>
<reference evidence="1 2" key="1">
    <citation type="submission" date="2024-06" db="EMBL/GenBank/DDBJ databases">
        <title>The Natural Products Discovery Center: Release of the First 8490 Sequenced Strains for Exploring Actinobacteria Biosynthetic Diversity.</title>
        <authorList>
            <person name="Kalkreuter E."/>
            <person name="Kautsar S.A."/>
            <person name="Yang D."/>
            <person name="Bader C.D."/>
            <person name="Teijaro C.N."/>
            <person name="Fluegel L."/>
            <person name="Davis C.M."/>
            <person name="Simpson J.R."/>
            <person name="Lauterbach L."/>
            <person name="Steele A.D."/>
            <person name="Gui C."/>
            <person name="Meng S."/>
            <person name="Li G."/>
            <person name="Viehrig K."/>
            <person name="Ye F."/>
            <person name="Su P."/>
            <person name="Kiefer A.F."/>
            <person name="Nichols A."/>
            <person name="Cepeda A.J."/>
            <person name="Yan W."/>
            <person name="Fan B."/>
            <person name="Jiang Y."/>
            <person name="Adhikari A."/>
            <person name="Zheng C.-J."/>
            <person name="Schuster L."/>
            <person name="Cowan T.M."/>
            <person name="Smanski M.J."/>
            <person name="Chevrette M.G."/>
            <person name="De Carvalho L.P.S."/>
            <person name="Shen B."/>
        </authorList>
    </citation>
    <scope>NUCLEOTIDE SEQUENCE [LARGE SCALE GENOMIC DNA]</scope>
    <source>
        <strain evidence="1 2">NPDC048117</strain>
    </source>
</reference>
<comment type="caution">
    <text evidence="1">The sequence shown here is derived from an EMBL/GenBank/DDBJ whole genome shotgun (WGS) entry which is preliminary data.</text>
</comment>
<dbReference type="RefSeq" id="WP_359272473.1">
    <property type="nucleotide sequence ID" value="NZ_JBEZNA010000028.1"/>
</dbReference>
<keyword evidence="2" id="KW-1185">Reference proteome</keyword>
<dbReference type="SUPFAM" id="SSF50998">
    <property type="entry name" value="Quinoprotein alcohol dehydrogenase-like"/>
    <property type="match status" value="1"/>
</dbReference>
<protein>
    <submittedName>
        <fullName evidence="1">Uncharacterized protein</fullName>
    </submittedName>
</protein>
<dbReference type="Proteomes" id="UP001551584">
    <property type="component" value="Unassembled WGS sequence"/>
</dbReference>
<gene>
    <name evidence="1" type="ORF">AB0D95_14390</name>
</gene>
<evidence type="ECO:0000313" key="2">
    <source>
        <dbReference type="Proteomes" id="UP001551584"/>
    </source>
</evidence>
<proteinExistence type="predicted"/>
<sequence length="314" mass="33703">MARTPRPLPPTTRLVDGRICAYDLASDATGVLSPATTFRPVPGDDVVAHTASADLRRACYTTLNAVVCVTAEGDEVWRWALEPWSDERFGHRPACALSADGRAVWVYRPDVMAGRGRPDQWVALDAGAGTVLARADLETVGHGGVQLVHPTSGHVLLDVGEGQDGSVVHRAALTDTGMELVRHPGDDRCLIALSPDGRHFMTVDHGQGDVAVHTFPDGEVTFALAVDAFGHGQDDVCVEWSGGYLDPDTIVVALGGETEDEEEWFRHHLVDARSGRVLGVFDAHARDAYDIRPLGDGSWLTTDPSGHPVRRTAA</sequence>
<organism evidence="1 2">
    <name type="scientific">Streptomyces chilikensis</name>
    <dbReference type="NCBI Taxonomy" id="1194079"/>
    <lineage>
        <taxon>Bacteria</taxon>
        <taxon>Bacillati</taxon>
        <taxon>Actinomycetota</taxon>
        <taxon>Actinomycetes</taxon>
        <taxon>Kitasatosporales</taxon>
        <taxon>Streptomycetaceae</taxon>
        <taxon>Streptomyces</taxon>
    </lineage>
</organism>
<evidence type="ECO:0000313" key="1">
    <source>
        <dbReference type="EMBL" id="MEU9578426.1"/>
    </source>
</evidence>
<dbReference type="InterPro" id="IPR011047">
    <property type="entry name" value="Quinoprotein_ADH-like_sf"/>
</dbReference>
<name>A0ABV3EQM9_9ACTN</name>
<dbReference type="EMBL" id="JBEZNA010000028">
    <property type="protein sequence ID" value="MEU9578426.1"/>
    <property type="molecule type" value="Genomic_DNA"/>
</dbReference>